<evidence type="ECO:0000313" key="3">
    <source>
        <dbReference type="EMBL" id="OIJ14898.1"/>
    </source>
</evidence>
<reference evidence="3 4" key="1">
    <citation type="submission" date="2016-10" db="EMBL/GenBank/DDBJ databases">
        <title>Draft genome sequences of four alkaliphilic bacteria belonging to the Anaerobacillus genus.</title>
        <authorList>
            <person name="Bassil N.M."/>
            <person name="Lloyd J.R."/>
        </authorList>
    </citation>
    <scope>NUCLEOTIDE SEQUENCE [LARGE SCALE GENOMIC DNA]</scope>
    <source>
        <strain evidence="3 4">DSM 15340</strain>
    </source>
</reference>
<proteinExistence type="inferred from homology"/>
<dbReference type="Gene3D" id="2.60.40.10">
    <property type="entry name" value="Immunoglobulins"/>
    <property type="match status" value="1"/>
</dbReference>
<evidence type="ECO:0008006" key="5">
    <source>
        <dbReference type="Google" id="ProtNLM"/>
    </source>
</evidence>
<comment type="similarity">
    <text evidence="1">Belongs to the glycosyl hydrolase 66 family.</text>
</comment>
<dbReference type="Proteomes" id="UP000180098">
    <property type="component" value="Unassembled WGS sequence"/>
</dbReference>
<accession>A0A1S2LQW6</accession>
<comment type="caution">
    <text evidence="3">The sequence shown here is derived from an EMBL/GenBank/DDBJ whole genome shotgun (WGS) entry which is preliminary data.</text>
</comment>
<dbReference type="PROSITE" id="PS51257">
    <property type="entry name" value="PROKAR_LIPOPROTEIN"/>
    <property type="match status" value="1"/>
</dbReference>
<dbReference type="RefSeq" id="WP_071312426.1">
    <property type="nucleotide sequence ID" value="NZ_MLQQ01000003.1"/>
</dbReference>
<gene>
    <name evidence="3" type="ORF">BKP35_05555</name>
</gene>
<name>A0A1S2LQW6_9BACI</name>
<dbReference type="AlphaFoldDB" id="A0A1S2LQW6"/>
<keyword evidence="2" id="KW-0732">Signal</keyword>
<evidence type="ECO:0000256" key="2">
    <source>
        <dbReference type="ARBA" id="ARBA00022729"/>
    </source>
</evidence>
<dbReference type="InterPro" id="IPR013780">
    <property type="entry name" value="Glyco_hydro_b"/>
</dbReference>
<dbReference type="Pfam" id="PF13199">
    <property type="entry name" value="Glyco_hydro_66"/>
    <property type="match status" value="1"/>
</dbReference>
<dbReference type="InterPro" id="IPR025092">
    <property type="entry name" value="Glyco_hydro_66"/>
</dbReference>
<organism evidence="3 4">
    <name type="scientific">Anaerobacillus arseniciselenatis</name>
    <dbReference type="NCBI Taxonomy" id="85682"/>
    <lineage>
        <taxon>Bacteria</taxon>
        <taxon>Bacillati</taxon>
        <taxon>Bacillota</taxon>
        <taxon>Bacilli</taxon>
        <taxon>Bacillales</taxon>
        <taxon>Bacillaceae</taxon>
        <taxon>Anaerobacillus</taxon>
    </lineage>
</organism>
<protein>
    <recommendedName>
        <fullName evidence="5">Cycloisomaltooligosaccharide glucanotransferase</fullName>
    </recommendedName>
</protein>
<evidence type="ECO:0000256" key="1">
    <source>
        <dbReference type="ARBA" id="ARBA00010837"/>
    </source>
</evidence>
<dbReference type="Gene3D" id="2.60.40.1180">
    <property type="entry name" value="Golgi alpha-mannosidase II"/>
    <property type="match status" value="1"/>
</dbReference>
<dbReference type="InterPro" id="IPR013783">
    <property type="entry name" value="Ig-like_fold"/>
</dbReference>
<evidence type="ECO:0000313" key="4">
    <source>
        <dbReference type="Proteomes" id="UP000180098"/>
    </source>
</evidence>
<dbReference type="EMBL" id="MLQQ01000003">
    <property type="protein sequence ID" value="OIJ14898.1"/>
    <property type="molecule type" value="Genomic_DNA"/>
</dbReference>
<dbReference type="CDD" id="cd14745">
    <property type="entry name" value="GH66"/>
    <property type="match status" value="1"/>
</dbReference>
<keyword evidence="4" id="KW-1185">Reference proteome</keyword>
<dbReference type="Gene3D" id="3.20.20.80">
    <property type="entry name" value="Glycosidases"/>
    <property type="match status" value="1"/>
</dbReference>
<sequence>MKKNVVLFVSLLIFFVLLAGCSNSSKDMVLSVEAETMEAGKWIELVTKDLARYEPGDTVKFELSLQEEVKRGELVVRYKHLNEIVAEQEVKVDGKSITWEWTPGGDDFTGYMAEIYLVSSGDVIDYDTIAVDVSSDWAKFPRYGYLADFYGMEESHQQDVIANLNRFHINGLQFYDWHDVHEQPVPFDENGDVKTMWYDLANREVYLETVERYIDLAHERNMMAMNYNLLFGASEHFENYGVKKEWGIFKDQFAQNQDIHPVPPAWKYDIHLFDPGNEDWQNLMIERQRDVFENLNFDGWHVDQLGDRSPWYTFDGELVDMPRGYRSILEKTKEELDVRLVLNAVSMYGQEEIAKSPVDFLYVESWDEPLYEDLKEVVDYNWELTDGELATIFAAYINFDLSDSLGNFNTPGVLFRDAVIFAVGGHNISLGENMLSKEYFPHKRLEITDELQEEMINYYDFSVAYQNLLRDRVVDVERKVTSNDLAISHDAEMGTVWNFTKQKDNKDILHFLNFVDVTSLEWRDTDGTQPEPQRFEDISFAVEVDNEVEKVWFASPDVNKGASFELDFSQENGELTFTLPSLKYWDMVVIEYK</sequence>